<comment type="cofactor">
    <cofactor evidence="10">
        <name>NAD(+)</name>
        <dbReference type="ChEBI" id="CHEBI:57540"/>
    </cofactor>
    <text evidence="10">Binds 1 NAD(+) per subunit.</text>
</comment>
<dbReference type="InterPro" id="IPR015955">
    <property type="entry name" value="Lactate_DH/Glyco_Ohase_4_C"/>
</dbReference>
<dbReference type="Proteomes" id="UP000192573">
    <property type="component" value="Unassembled WGS sequence"/>
</dbReference>
<evidence type="ECO:0000313" key="14">
    <source>
        <dbReference type="Proteomes" id="UP000192573"/>
    </source>
</evidence>
<evidence type="ECO:0000256" key="10">
    <source>
        <dbReference type="RuleBase" id="RU361152"/>
    </source>
</evidence>
<feature type="binding site" evidence="7">
    <location>
        <position position="149"/>
    </location>
    <ligand>
        <name>substrate</name>
    </ligand>
</feature>
<sequence>MKKLKLVVIGAGSSYTPELIEGVIKNYHQLPISHIAFVDVEMGKEKMNIIFDLTKRMLAKANLPIDVIQTFDRKTALLGADFVVTQLRVGGIDARIVDEKLPKSYGFIGQETNGAGGMFKALRTIPVIIEIANEMKAICPNAWLINFTNPASMVTEAVLKYSHNNRVIGLCNGPVNMTHQVAGLLNANVEDLYVEFKGSNHMNFITKILHNGVDRTRETIEIINAADVDALSFKNISNEQFNKELLAATNLIPSSYLKYYLKTTEMLAEQEAAEQSRGEIVKNIEAELFKKYSDVTLQDKPKELEARGGALYSTAALNVIRAIYLDDKSIQTVNVRNGGAITNLPEEAVVEVNCVLTRNGPIPICTGEIPSPAKGIVSMMKDYEAQIVKAAATGDYQALISGFIFNPLCSSDTSGVALVKEMLLANKKYLPLFAKKIESL</sequence>
<keyword evidence="6 10" id="KW-0326">Glycosidase</keyword>
<keyword evidence="4 10" id="KW-0520">NAD</keyword>
<feature type="site" description="Increases basicity of active site Tyr" evidence="9">
    <location>
        <position position="111"/>
    </location>
</feature>
<dbReference type="SUPFAM" id="SSF56327">
    <property type="entry name" value="LDH C-terminal domain-like"/>
    <property type="match status" value="1"/>
</dbReference>
<evidence type="ECO:0000259" key="11">
    <source>
        <dbReference type="Pfam" id="PF11975"/>
    </source>
</evidence>
<dbReference type="PANTHER" id="PTHR32092:SF5">
    <property type="entry name" value="6-PHOSPHO-BETA-GLUCOSIDASE"/>
    <property type="match status" value="1"/>
</dbReference>
<gene>
    <name evidence="13" type="ORF">BZK42_17870</name>
    <name evidence="12" type="ORF">H6P72_14645</name>
</gene>
<dbReference type="RefSeq" id="WP_080859623.1">
    <property type="nucleotide sequence ID" value="NZ_CBDITX010000013.1"/>
</dbReference>
<feature type="binding site" evidence="8">
    <location>
        <position position="201"/>
    </location>
    <ligand>
        <name>Mn(2+)</name>
        <dbReference type="ChEBI" id="CHEBI:29035"/>
    </ligand>
</feature>
<evidence type="ECO:0000313" key="12">
    <source>
        <dbReference type="EMBL" id="MBC2647855.1"/>
    </source>
</evidence>
<evidence type="ECO:0000256" key="3">
    <source>
        <dbReference type="ARBA" id="ARBA00022801"/>
    </source>
</evidence>
<comment type="caution">
    <text evidence="13">The sequence shown here is derived from an EMBL/GenBank/DDBJ whole genome shotgun (WGS) entry which is preliminary data.</text>
</comment>
<evidence type="ECO:0000256" key="2">
    <source>
        <dbReference type="ARBA" id="ARBA00022723"/>
    </source>
</evidence>
<keyword evidence="5 8" id="KW-0464">Manganese</keyword>
<dbReference type="PRINTS" id="PR00732">
    <property type="entry name" value="GLHYDRLASE4"/>
</dbReference>
<dbReference type="PANTHER" id="PTHR32092">
    <property type="entry name" value="6-PHOSPHO-BETA-GLUCOSIDASE-RELATED"/>
    <property type="match status" value="1"/>
</dbReference>
<keyword evidence="8" id="KW-0170">Cobalt</keyword>
<dbReference type="GO" id="GO:0046872">
    <property type="term" value="F:metal ion binding"/>
    <property type="evidence" value="ECO:0007669"/>
    <property type="project" value="UniProtKB-KW"/>
</dbReference>
<evidence type="ECO:0000256" key="6">
    <source>
        <dbReference type="ARBA" id="ARBA00023295"/>
    </source>
</evidence>
<dbReference type="GO" id="GO:0005975">
    <property type="term" value="P:carbohydrate metabolic process"/>
    <property type="evidence" value="ECO:0007669"/>
    <property type="project" value="InterPro"/>
</dbReference>
<dbReference type="Pfam" id="PF11975">
    <property type="entry name" value="Glyco_hydro_4C"/>
    <property type="match status" value="1"/>
</dbReference>
<dbReference type="Proteomes" id="UP000586346">
    <property type="component" value="Unassembled WGS sequence"/>
</dbReference>
<dbReference type="Gene3D" id="3.90.110.10">
    <property type="entry name" value="Lactate dehydrogenase/glycoside hydrolase, family 4, C-terminal"/>
    <property type="match status" value="1"/>
</dbReference>
<feature type="domain" description="Glycosyl hydrolase family 4 C-terminal" evidence="11">
    <location>
        <begin position="197"/>
        <end position="408"/>
    </location>
</feature>
<evidence type="ECO:0000313" key="13">
    <source>
        <dbReference type="EMBL" id="OQM40762.1"/>
    </source>
</evidence>
<dbReference type="AlphaFoldDB" id="A0A1V8NWE5"/>
<organism evidence="13 14">
    <name type="scientific">Citrobacter braakii</name>
    <dbReference type="NCBI Taxonomy" id="57706"/>
    <lineage>
        <taxon>Bacteria</taxon>
        <taxon>Pseudomonadati</taxon>
        <taxon>Pseudomonadota</taxon>
        <taxon>Gammaproteobacteria</taxon>
        <taxon>Enterobacterales</taxon>
        <taxon>Enterobacteriaceae</taxon>
        <taxon>Citrobacter</taxon>
        <taxon>Citrobacter freundii complex</taxon>
    </lineage>
</organism>
<comment type="similarity">
    <text evidence="1 10">Belongs to the glycosyl hydrolase 4 family.</text>
</comment>
<evidence type="ECO:0000256" key="9">
    <source>
        <dbReference type="PIRSR" id="PIRSR601088-4"/>
    </source>
</evidence>
<dbReference type="Gene3D" id="3.40.50.720">
    <property type="entry name" value="NAD(P)-binding Rossmann-like Domain"/>
    <property type="match status" value="1"/>
</dbReference>
<dbReference type="SUPFAM" id="SSF51735">
    <property type="entry name" value="NAD(P)-binding Rossmann-fold domains"/>
    <property type="match status" value="1"/>
</dbReference>
<evidence type="ECO:0000256" key="5">
    <source>
        <dbReference type="ARBA" id="ARBA00023211"/>
    </source>
</evidence>
<dbReference type="InterPro" id="IPR036291">
    <property type="entry name" value="NAD(P)-bd_dom_sf"/>
</dbReference>
<feature type="binding site" evidence="8">
    <location>
        <position position="171"/>
    </location>
    <ligand>
        <name>Mn(2+)</name>
        <dbReference type="ChEBI" id="CHEBI:29035"/>
    </ligand>
</feature>
<feature type="binding site" evidence="7">
    <location>
        <position position="95"/>
    </location>
    <ligand>
        <name>substrate</name>
    </ligand>
</feature>
<dbReference type="InterPro" id="IPR001088">
    <property type="entry name" value="Glyco_hydro_4"/>
</dbReference>
<keyword evidence="3 10" id="KW-0378">Hydrolase</keyword>
<dbReference type="GO" id="GO:0016616">
    <property type="term" value="F:oxidoreductase activity, acting on the CH-OH group of donors, NAD or NADP as acceptor"/>
    <property type="evidence" value="ECO:0007669"/>
    <property type="project" value="InterPro"/>
</dbReference>
<keyword evidence="8" id="KW-0533">Nickel</keyword>
<dbReference type="PROSITE" id="PS01324">
    <property type="entry name" value="GLYCOSYL_HYDROL_F4"/>
    <property type="match status" value="1"/>
</dbReference>
<accession>A0A1V8NWE5</accession>
<dbReference type="CDD" id="cd05296">
    <property type="entry name" value="GH4_P_beta_glucosidase"/>
    <property type="match status" value="1"/>
</dbReference>
<proteinExistence type="inferred from homology"/>
<keyword evidence="2 8" id="KW-0479">Metal-binding</keyword>
<dbReference type="GeneID" id="66271658"/>
<dbReference type="EMBL" id="NAEW01000008">
    <property type="protein sequence ID" value="OQM40762.1"/>
    <property type="molecule type" value="Genomic_DNA"/>
</dbReference>
<evidence type="ECO:0000256" key="8">
    <source>
        <dbReference type="PIRSR" id="PIRSR601088-3"/>
    </source>
</evidence>
<reference evidence="12 15" key="2">
    <citation type="submission" date="2020-08" db="EMBL/GenBank/DDBJ databases">
        <title>Emergence and comparative genomics analysis of Citrobacter in Fennec fox imported from North Africa to China.</title>
        <authorList>
            <person name="Zheng B."/>
        </authorList>
    </citation>
    <scope>NUCLEOTIDE SEQUENCE [LARGE SCALE GENOMIC DNA]</scope>
    <source>
        <strain evidence="12 15">FF371</strain>
    </source>
</reference>
<protein>
    <submittedName>
        <fullName evidence="13">6-phospho-beta-glucosidase</fullName>
    </submittedName>
</protein>
<evidence type="ECO:0000313" key="15">
    <source>
        <dbReference type="Proteomes" id="UP000586346"/>
    </source>
</evidence>
<evidence type="ECO:0000256" key="4">
    <source>
        <dbReference type="ARBA" id="ARBA00023027"/>
    </source>
</evidence>
<keyword evidence="8" id="KW-0408">Iron</keyword>
<evidence type="ECO:0000256" key="1">
    <source>
        <dbReference type="ARBA" id="ARBA00010141"/>
    </source>
</evidence>
<dbReference type="InterPro" id="IPR022616">
    <property type="entry name" value="Glyco_hydro_4_C"/>
</dbReference>
<dbReference type="GO" id="GO:0004553">
    <property type="term" value="F:hydrolase activity, hydrolyzing O-glycosyl compounds"/>
    <property type="evidence" value="ECO:0007669"/>
    <property type="project" value="InterPro"/>
</dbReference>
<dbReference type="InterPro" id="IPR019802">
    <property type="entry name" value="GlycHydrolase_4_CS"/>
</dbReference>
<name>A0A1V8NWE5_CITBR</name>
<evidence type="ECO:0000256" key="7">
    <source>
        <dbReference type="PIRSR" id="PIRSR601088-2"/>
    </source>
</evidence>
<dbReference type="EMBL" id="JACLAH010000004">
    <property type="protein sequence ID" value="MBC2647855.1"/>
    <property type="molecule type" value="Genomic_DNA"/>
</dbReference>
<keyword evidence="15" id="KW-1185">Reference proteome</keyword>
<reference evidence="13 14" key="1">
    <citation type="submission" date="2017-03" db="EMBL/GenBank/DDBJ databases">
        <authorList>
            <person name="Afonso C.L."/>
            <person name="Miller P.J."/>
            <person name="Scott M.A."/>
            <person name="Spackman E."/>
            <person name="Goraichik I."/>
            <person name="Dimitrov K.M."/>
            <person name="Suarez D.L."/>
            <person name="Swayne D.E."/>
        </authorList>
    </citation>
    <scope>NUCLEOTIDE SEQUENCE [LARGE SCALE GENOMIC DNA]</scope>
    <source>
        <strain evidence="13 14">ATCC 51113</strain>
    </source>
</reference>
<dbReference type="Pfam" id="PF02056">
    <property type="entry name" value="Glyco_hydro_4"/>
    <property type="match status" value="1"/>
</dbReference>